<reference evidence="8 9" key="1">
    <citation type="submission" date="2021-04" db="EMBL/GenBank/DDBJ databases">
        <title>The complete genome sequence of Neokomagataea sp. TBRC 2177.</title>
        <authorList>
            <person name="Charoenyingcharoen P."/>
            <person name="Yukphan P."/>
        </authorList>
    </citation>
    <scope>NUCLEOTIDE SEQUENCE [LARGE SCALE GENOMIC DNA]</scope>
    <source>
        <strain evidence="8 9">TBRC 2177</strain>
    </source>
</reference>
<keyword evidence="9" id="KW-1185">Reference proteome</keyword>
<dbReference type="PANTHER" id="PTHR30106:SF2">
    <property type="entry name" value="UPF0324 INNER MEMBRANE PROTEIN YEIH"/>
    <property type="match status" value="1"/>
</dbReference>
<comment type="similarity">
    <text evidence="2">Belongs to the UPF0324 family.</text>
</comment>
<evidence type="ECO:0000313" key="8">
    <source>
        <dbReference type="EMBL" id="MBR0558475.1"/>
    </source>
</evidence>
<evidence type="ECO:0000256" key="4">
    <source>
        <dbReference type="ARBA" id="ARBA00022692"/>
    </source>
</evidence>
<feature type="transmembrane region" description="Helical" evidence="7">
    <location>
        <begin position="225"/>
        <end position="245"/>
    </location>
</feature>
<sequence>MTPHHRATPYIPSAAQLLPGIALCLLVTGGAYSVAEAEHLFLGHPGIEAMNLAILIGATTRHLIKTPPHTESGILFCAKPMLEAAILLLGASISATALLHANPYLLISILALVVITIGANLSIGLAFKLPFTQAALIACGNAICGNSAIVAVAPLLKAKHSDIAACITFTALLGVLVVLLLPLCAPYFGMNELAYGTFAGLTVYAVPQVVAATHPIGQTALQTGMFVKLGRVLLLGPTCCVMALIQRRRTHSPEHVSLTRFLPWYIPGFVILMVCRSVGLIPEQALLPLQHSATFLTVLAMAALGLRINLHEVFQNNIKILSAAALSVLTLITSALLITHWLYGS</sequence>
<keyword evidence="6 7" id="KW-0472">Membrane</keyword>
<comment type="subcellular location">
    <subcellularLocation>
        <location evidence="1">Cell membrane</location>
        <topology evidence="1">Multi-pass membrane protein</topology>
    </subcellularLocation>
</comment>
<organism evidence="8 9">
    <name type="scientific">Neokomagataea anthophila</name>
    <dbReference type="NCBI Taxonomy" id="2826925"/>
    <lineage>
        <taxon>Bacteria</taxon>
        <taxon>Pseudomonadati</taxon>
        <taxon>Pseudomonadota</taxon>
        <taxon>Alphaproteobacteria</taxon>
        <taxon>Acetobacterales</taxon>
        <taxon>Acetobacteraceae</taxon>
        <taxon>Neokomagataea</taxon>
    </lineage>
</organism>
<feature type="transmembrane region" description="Helical" evidence="7">
    <location>
        <begin position="134"/>
        <end position="156"/>
    </location>
</feature>
<keyword evidence="4 7" id="KW-0812">Transmembrane</keyword>
<evidence type="ECO:0000313" key="9">
    <source>
        <dbReference type="Proteomes" id="UP000677812"/>
    </source>
</evidence>
<keyword evidence="5 7" id="KW-1133">Transmembrane helix</keyword>
<dbReference type="Proteomes" id="UP000677812">
    <property type="component" value="Unassembled WGS sequence"/>
</dbReference>
<comment type="caution">
    <text evidence="8">The sequence shown here is derived from an EMBL/GenBank/DDBJ whole genome shotgun (WGS) entry which is preliminary data.</text>
</comment>
<feature type="transmembrane region" description="Helical" evidence="7">
    <location>
        <begin position="105"/>
        <end position="127"/>
    </location>
</feature>
<evidence type="ECO:0000256" key="2">
    <source>
        <dbReference type="ARBA" id="ARBA00007977"/>
    </source>
</evidence>
<dbReference type="PANTHER" id="PTHR30106">
    <property type="entry name" value="INNER MEMBRANE PROTEIN YEIH-RELATED"/>
    <property type="match status" value="1"/>
</dbReference>
<feature type="transmembrane region" description="Helical" evidence="7">
    <location>
        <begin position="193"/>
        <end position="213"/>
    </location>
</feature>
<evidence type="ECO:0000256" key="6">
    <source>
        <dbReference type="ARBA" id="ARBA00023136"/>
    </source>
</evidence>
<gene>
    <name evidence="8" type="ORF">KB213_00165</name>
</gene>
<evidence type="ECO:0000256" key="1">
    <source>
        <dbReference type="ARBA" id="ARBA00004651"/>
    </source>
</evidence>
<feature type="transmembrane region" description="Helical" evidence="7">
    <location>
        <begin position="162"/>
        <end position="181"/>
    </location>
</feature>
<name>A0ABS5E3K0_9PROT</name>
<dbReference type="EMBL" id="JAGRQH010000001">
    <property type="protein sequence ID" value="MBR0558475.1"/>
    <property type="molecule type" value="Genomic_DNA"/>
</dbReference>
<feature type="transmembrane region" description="Helical" evidence="7">
    <location>
        <begin position="287"/>
        <end position="308"/>
    </location>
</feature>
<keyword evidence="3" id="KW-1003">Cell membrane</keyword>
<evidence type="ECO:0000256" key="7">
    <source>
        <dbReference type="SAM" id="Phobius"/>
    </source>
</evidence>
<feature type="transmembrane region" description="Helical" evidence="7">
    <location>
        <begin position="320"/>
        <end position="343"/>
    </location>
</feature>
<dbReference type="Pfam" id="PF03601">
    <property type="entry name" value="Cons_hypoth698"/>
    <property type="match status" value="1"/>
</dbReference>
<feature type="transmembrane region" description="Helical" evidence="7">
    <location>
        <begin position="12"/>
        <end position="35"/>
    </location>
</feature>
<feature type="transmembrane region" description="Helical" evidence="7">
    <location>
        <begin position="261"/>
        <end position="281"/>
    </location>
</feature>
<dbReference type="InterPro" id="IPR018383">
    <property type="entry name" value="UPF0324_pro"/>
</dbReference>
<accession>A0ABS5E3K0</accession>
<proteinExistence type="inferred from homology"/>
<evidence type="ECO:0000256" key="3">
    <source>
        <dbReference type="ARBA" id="ARBA00022475"/>
    </source>
</evidence>
<dbReference type="RefSeq" id="WP_211679740.1">
    <property type="nucleotide sequence ID" value="NZ_JAGRQH010000001.1"/>
</dbReference>
<evidence type="ECO:0000256" key="5">
    <source>
        <dbReference type="ARBA" id="ARBA00022989"/>
    </source>
</evidence>
<protein>
    <submittedName>
        <fullName evidence="8">Sulfate exporter family transporter</fullName>
    </submittedName>
</protein>